<protein>
    <submittedName>
        <fullName evidence="1">Uncharacterized protein</fullName>
    </submittedName>
</protein>
<keyword evidence="2" id="KW-1185">Reference proteome</keyword>
<dbReference type="RefSeq" id="WP_043681491.1">
    <property type="nucleotide sequence ID" value="NZ_BDCI01000050.1"/>
</dbReference>
<reference evidence="1 2" key="1">
    <citation type="journal article" date="2014" name="Int. J. Syst. Evol. Microbiol.">
        <title>Nocardia vulneris sp. nov., isolated from wounds of human patients in North America.</title>
        <authorList>
            <person name="Lasker B.A."/>
            <person name="Bell M."/>
            <person name="Klenk H.P."/>
            <person name="Sproer C."/>
            <person name="Schumann C."/>
            <person name="Schumann P."/>
            <person name="Brown J.M."/>
        </authorList>
    </citation>
    <scope>NUCLEOTIDE SEQUENCE [LARGE SCALE GENOMIC DNA]</scope>
    <source>
        <strain evidence="1 2">W9851</strain>
    </source>
</reference>
<evidence type="ECO:0000313" key="1">
    <source>
        <dbReference type="EMBL" id="KIA60038.1"/>
    </source>
</evidence>
<sequence>MARTRHHTGADITAVALLAAQFPELAPVLSALPADRGLVAGIVRKRDGSLNTPANRDTVRCELDGRAAIPRSRSHWAQRRLVQALDRSARTTDELLGTGAPR</sequence>
<name>A0ABR4Z413_9NOCA</name>
<gene>
    <name evidence="1" type="ORF">FG87_39370</name>
</gene>
<comment type="caution">
    <text evidence="1">The sequence shown here is derived from an EMBL/GenBank/DDBJ whole genome shotgun (WGS) entry which is preliminary data.</text>
</comment>
<dbReference type="EMBL" id="JNFP01000082">
    <property type="protein sequence ID" value="KIA60038.1"/>
    <property type="molecule type" value="Genomic_DNA"/>
</dbReference>
<dbReference type="Proteomes" id="UP000031364">
    <property type="component" value="Unassembled WGS sequence"/>
</dbReference>
<organism evidence="1 2">
    <name type="scientific">Nocardia vulneris</name>
    <dbReference type="NCBI Taxonomy" id="1141657"/>
    <lineage>
        <taxon>Bacteria</taxon>
        <taxon>Bacillati</taxon>
        <taxon>Actinomycetota</taxon>
        <taxon>Actinomycetes</taxon>
        <taxon>Mycobacteriales</taxon>
        <taxon>Nocardiaceae</taxon>
        <taxon>Nocardia</taxon>
    </lineage>
</organism>
<evidence type="ECO:0000313" key="2">
    <source>
        <dbReference type="Proteomes" id="UP000031364"/>
    </source>
</evidence>
<proteinExistence type="predicted"/>
<accession>A0ABR4Z413</accession>